<accession>A0A6M6JEM6</accession>
<dbReference type="Gene3D" id="3.10.129.10">
    <property type="entry name" value="Hotdog Thioesterase"/>
    <property type="match status" value="1"/>
</dbReference>
<dbReference type="RefSeq" id="WP_172155452.1">
    <property type="nucleotide sequence ID" value="NZ_CP053564.1"/>
</dbReference>
<dbReference type="SUPFAM" id="SSF54637">
    <property type="entry name" value="Thioesterase/thiol ester dehydrase-isomerase"/>
    <property type="match status" value="1"/>
</dbReference>
<evidence type="ECO:0008006" key="3">
    <source>
        <dbReference type="Google" id="ProtNLM"/>
    </source>
</evidence>
<evidence type="ECO:0000313" key="1">
    <source>
        <dbReference type="EMBL" id="QJY45427.1"/>
    </source>
</evidence>
<sequence>MALVAQEQVAAVVGHRFPGGRARVEPYVDRLLRDVVGGPPAGPDGLAHPLMVFLAAQGGLGVELDEVFALFHATSADGPMLGEWSVRVHRPLRVGAEYATRASVVDVVRKQGARTGAFDIATMLVELLGADGAVDAEVRTSFVFPRRER</sequence>
<name>A0A6M6JEM6_9PSEU</name>
<organism evidence="1 2">
    <name type="scientific">Pseudonocardia broussonetiae</name>
    <dbReference type="NCBI Taxonomy" id="2736640"/>
    <lineage>
        <taxon>Bacteria</taxon>
        <taxon>Bacillati</taxon>
        <taxon>Actinomycetota</taxon>
        <taxon>Actinomycetes</taxon>
        <taxon>Pseudonocardiales</taxon>
        <taxon>Pseudonocardiaceae</taxon>
        <taxon>Pseudonocardia</taxon>
    </lineage>
</organism>
<keyword evidence="2" id="KW-1185">Reference proteome</keyword>
<dbReference type="Proteomes" id="UP000505377">
    <property type="component" value="Chromosome"/>
</dbReference>
<protein>
    <recommendedName>
        <fullName evidence="3">N-terminal of MaoC-like dehydratase domain-containing protein</fullName>
    </recommendedName>
</protein>
<dbReference type="KEGG" id="pbro:HOP40_06045"/>
<proteinExistence type="predicted"/>
<dbReference type="AlphaFoldDB" id="A0A6M6JEM6"/>
<gene>
    <name evidence="1" type="ORF">HOP40_06045</name>
</gene>
<evidence type="ECO:0000313" key="2">
    <source>
        <dbReference type="Proteomes" id="UP000505377"/>
    </source>
</evidence>
<reference evidence="1 2" key="1">
    <citation type="submission" date="2020-05" db="EMBL/GenBank/DDBJ databases">
        <authorList>
            <person name="Mo P."/>
        </authorList>
    </citation>
    <scope>NUCLEOTIDE SEQUENCE [LARGE SCALE GENOMIC DNA]</scope>
    <source>
        <strain evidence="1 2">Gen01</strain>
    </source>
</reference>
<dbReference type="EMBL" id="CP053564">
    <property type="protein sequence ID" value="QJY45427.1"/>
    <property type="molecule type" value="Genomic_DNA"/>
</dbReference>
<dbReference type="InterPro" id="IPR029069">
    <property type="entry name" value="HotDog_dom_sf"/>
</dbReference>